<reference evidence="2" key="2">
    <citation type="submission" date="2023-05" db="EMBL/GenBank/DDBJ databases">
        <authorList>
            <person name="Schelkunov M.I."/>
        </authorList>
    </citation>
    <scope>NUCLEOTIDE SEQUENCE</scope>
    <source>
        <strain evidence="2">Hsosn_3</strain>
        <tissue evidence="2">Leaf</tissue>
    </source>
</reference>
<keyword evidence="3" id="KW-1185">Reference proteome</keyword>
<gene>
    <name evidence="2" type="ORF">POM88_048885</name>
</gene>
<dbReference type="Gene3D" id="3.40.50.2000">
    <property type="entry name" value="Glycogen Phosphorylase B"/>
    <property type="match status" value="3"/>
</dbReference>
<organism evidence="2 3">
    <name type="scientific">Heracleum sosnowskyi</name>
    <dbReference type="NCBI Taxonomy" id="360622"/>
    <lineage>
        <taxon>Eukaryota</taxon>
        <taxon>Viridiplantae</taxon>
        <taxon>Streptophyta</taxon>
        <taxon>Embryophyta</taxon>
        <taxon>Tracheophyta</taxon>
        <taxon>Spermatophyta</taxon>
        <taxon>Magnoliopsida</taxon>
        <taxon>eudicotyledons</taxon>
        <taxon>Gunneridae</taxon>
        <taxon>Pentapetalae</taxon>
        <taxon>asterids</taxon>
        <taxon>campanulids</taxon>
        <taxon>Apiales</taxon>
        <taxon>Apiaceae</taxon>
        <taxon>Apioideae</taxon>
        <taxon>apioid superclade</taxon>
        <taxon>Tordylieae</taxon>
        <taxon>Tordyliinae</taxon>
        <taxon>Heracleum</taxon>
    </lineage>
</organism>
<dbReference type="PANTHER" id="PTHR48047:SF8">
    <property type="entry name" value="FLAVONOL 3-O-GLUCOSYLTRANSFERASE UGT89B1"/>
    <property type="match status" value="1"/>
</dbReference>
<comment type="similarity">
    <text evidence="1">Belongs to the UDP-glycosyltransferase family.</text>
</comment>
<dbReference type="PANTHER" id="PTHR48047">
    <property type="entry name" value="GLYCOSYLTRANSFERASE"/>
    <property type="match status" value="1"/>
</dbReference>
<dbReference type="SUPFAM" id="SSF53756">
    <property type="entry name" value="UDP-Glycosyltransferase/glycogen phosphorylase"/>
    <property type="match status" value="1"/>
</dbReference>
<dbReference type="GO" id="GO:0035251">
    <property type="term" value="F:UDP-glucosyltransferase activity"/>
    <property type="evidence" value="ECO:0007669"/>
    <property type="project" value="TreeGrafter"/>
</dbReference>
<evidence type="ECO:0000313" key="3">
    <source>
        <dbReference type="Proteomes" id="UP001237642"/>
    </source>
</evidence>
<comment type="caution">
    <text evidence="2">The sequence shown here is derived from an EMBL/GenBank/DDBJ whole genome shotgun (WGS) entry which is preliminary data.</text>
</comment>
<reference evidence="2" key="1">
    <citation type="submission" date="2023-02" db="EMBL/GenBank/DDBJ databases">
        <title>Genome of toxic invasive species Heracleum sosnowskyi carries increased number of genes despite the absence of recent whole-genome duplications.</title>
        <authorList>
            <person name="Schelkunov M."/>
            <person name="Shtratnikova V."/>
            <person name="Makarenko M."/>
            <person name="Klepikova A."/>
            <person name="Omelchenko D."/>
            <person name="Novikova G."/>
            <person name="Obukhova E."/>
            <person name="Bogdanov V."/>
            <person name="Penin A."/>
            <person name="Logacheva M."/>
        </authorList>
    </citation>
    <scope>NUCLEOTIDE SEQUENCE</scope>
    <source>
        <strain evidence="2">Hsosn_3</strain>
        <tissue evidence="2">Leaf</tissue>
    </source>
</reference>
<dbReference type="AlphaFoldDB" id="A0AAD8GW32"/>
<evidence type="ECO:0000313" key="2">
    <source>
        <dbReference type="EMBL" id="KAK1355629.1"/>
    </source>
</evidence>
<accession>A0AAD8GW32</accession>
<name>A0AAD8GW32_9APIA</name>
<evidence type="ECO:0000256" key="1">
    <source>
        <dbReference type="ARBA" id="ARBA00009995"/>
    </source>
</evidence>
<protein>
    <submittedName>
        <fullName evidence="2">Uncharacterized protein</fullName>
    </submittedName>
</protein>
<dbReference type="Proteomes" id="UP001237642">
    <property type="component" value="Unassembled WGS sequence"/>
</dbReference>
<proteinExistence type="inferred from homology"/>
<sequence length="316" mass="35382">MMTVIEPGAHILVFPFPAQGHMLPLLDLTHQLALRNLTITILVTPNNFHYLNPLITNHPASIHPLVFPFAANSNLPAGVENIRDLLIWKDISKRNDPSDDNEMINFSKIPNCPSYPWWKIPPGFRNYVEGHPQSEALRDSFMGNIPSHGLVFNSFNNLEQVYLDYMQKFLGHVRIWAVGSLRSRNWEGIYCEGLVPTGIHTETPSRGSVSNSLWVELCTRVIVSGVQMLTWPMRVDQFSNADLLDKLELGTRVCEGAETIPNSDELACLVARSVSDEKRVRIASAKEFGKAALDSIEKDGSSYRALDSLVSFLSNP</sequence>
<dbReference type="EMBL" id="JAUIZM010000011">
    <property type="protein sequence ID" value="KAK1355629.1"/>
    <property type="molecule type" value="Genomic_DNA"/>
</dbReference>